<sequence length="115" mass="13163">MDVIKIQLPSNPIYTQLLRLSSASLANKVGFDVDKVADLQQVVSEIFTLIIPSNEKVDISFTLGESYIKVDFKNLKFVKEDNQNDAIFEIKRQIILYLSDQLFIEDDKIIVVLNK</sequence>
<accession>A0A4R9C4V3</accession>
<evidence type="ECO:0000313" key="1">
    <source>
        <dbReference type="EMBL" id="TFF67719.1"/>
    </source>
</evidence>
<proteinExistence type="predicted"/>
<keyword evidence="2" id="KW-1185">Reference proteome</keyword>
<dbReference type="EMBL" id="SCFR01000001">
    <property type="protein sequence ID" value="TFF67719.1"/>
    <property type="molecule type" value="Genomic_DNA"/>
</dbReference>
<name>A0A4R9C4V3_9FIRM</name>
<dbReference type="AlphaFoldDB" id="A0A4R9C4V3"/>
<dbReference type="RefSeq" id="WP_134710805.1">
    <property type="nucleotide sequence ID" value="NZ_CP119081.1"/>
</dbReference>
<gene>
    <name evidence="1" type="ORF">EQF91_00540</name>
</gene>
<protein>
    <submittedName>
        <fullName evidence="1">Uncharacterized protein</fullName>
    </submittedName>
</protein>
<dbReference type="OrthoDB" id="9798941at2"/>
<evidence type="ECO:0000313" key="2">
    <source>
        <dbReference type="Proteomes" id="UP000297454"/>
    </source>
</evidence>
<comment type="caution">
    <text evidence="1">The sequence shown here is derived from an EMBL/GenBank/DDBJ whole genome shotgun (WGS) entry which is preliminary data.</text>
</comment>
<reference evidence="1 2" key="1">
    <citation type="submission" date="2019-01" db="EMBL/GenBank/DDBJ databases">
        <title>Draft Genome Sequences of Helcococcus ovis Strains Isolated from the Uterus and Vagina of Dairy Cows with Metritis.</title>
        <authorList>
            <person name="Cunha F."/>
            <person name="Jeon S.J."/>
            <person name="Kutzer P."/>
            <person name="Galvao K.N."/>
        </authorList>
    </citation>
    <scope>NUCLEOTIDE SEQUENCE [LARGE SCALE GENOMIC DNA]</scope>
    <source>
        <strain evidence="1 2">KG-37</strain>
    </source>
</reference>
<dbReference type="GeneID" id="97030118"/>
<organism evidence="1 2">
    <name type="scientific">Helcococcus ovis</name>
    <dbReference type="NCBI Taxonomy" id="72026"/>
    <lineage>
        <taxon>Bacteria</taxon>
        <taxon>Bacillati</taxon>
        <taxon>Bacillota</taxon>
        <taxon>Tissierellia</taxon>
        <taxon>Tissierellales</taxon>
        <taxon>Peptoniphilaceae</taxon>
        <taxon>Helcococcus</taxon>
    </lineage>
</organism>
<dbReference type="Proteomes" id="UP000297454">
    <property type="component" value="Unassembled WGS sequence"/>
</dbReference>